<sequence>MNRPASGWPMGTLEEKPADRRVVNYPPGNSGAAEAGATPCLFESASLSDKTNKRVETA</sequence>
<name>A0A2R3IVC3_9PSED</name>
<feature type="region of interest" description="Disordered" evidence="1">
    <location>
        <begin position="1"/>
        <end position="36"/>
    </location>
</feature>
<gene>
    <name evidence="2" type="ORF">CSB93_2780</name>
</gene>
<protein>
    <submittedName>
        <fullName evidence="2">Uncharacterized protein</fullName>
    </submittedName>
</protein>
<reference evidence="2 3" key="1">
    <citation type="submission" date="2018-02" db="EMBL/GenBank/DDBJ databases">
        <title>FDA/CDC Antimicrobial Resistant Isolate Bank Genome Sequencing.</title>
        <authorList>
            <person name="Benahmed F.H."/>
            <person name="Lutgring J.D."/>
            <person name="Yoo B."/>
            <person name="Machado M."/>
            <person name="Brown A."/>
            <person name="McAllister G."/>
            <person name="Perry A."/>
            <person name="Halpin A.L."/>
            <person name="Vavikolanu K."/>
            <person name="Ott S."/>
            <person name="Zhao X."/>
            <person name="Tallon L.J."/>
            <person name="Sadzewicz L."/>
            <person name="Aluvathingal J."/>
            <person name="Nadendla S."/>
            <person name="Voskania-kordi A."/>
            <person name="Simonyan V."/>
            <person name="Patel J."/>
            <person name="Shawar R.M."/>
        </authorList>
    </citation>
    <scope>NUCLEOTIDE SEQUENCE [LARGE SCALE GENOMIC DNA]</scope>
    <source>
        <strain evidence="2 3">AR_0356</strain>
    </source>
</reference>
<accession>A0A2R3IVC3</accession>
<dbReference type="EMBL" id="CP027169">
    <property type="protein sequence ID" value="AVK05885.1"/>
    <property type="molecule type" value="Genomic_DNA"/>
</dbReference>
<organism evidence="2 3">
    <name type="scientific">Pseudomonas paraeruginosa</name>
    <dbReference type="NCBI Taxonomy" id="2994495"/>
    <lineage>
        <taxon>Bacteria</taxon>
        <taxon>Pseudomonadati</taxon>
        <taxon>Pseudomonadota</taxon>
        <taxon>Gammaproteobacteria</taxon>
        <taxon>Pseudomonadales</taxon>
        <taxon>Pseudomonadaceae</taxon>
        <taxon>Pseudomonas</taxon>
    </lineage>
</organism>
<feature type="compositionally biased region" description="Basic and acidic residues" evidence="1">
    <location>
        <begin position="13"/>
        <end position="22"/>
    </location>
</feature>
<dbReference type="Proteomes" id="UP000238390">
    <property type="component" value="Chromosome"/>
</dbReference>
<evidence type="ECO:0000256" key="1">
    <source>
        <dbReference type="SAM" id="MobiDB-lite"/>
    </source>
</evidence>
<proteinExistence type="predicted"/>
<evidence type="ECO:0000313" key="2">
    <source>
        <dbReference type="EMBL" id="AVK05885.1"/>
    </source>
</evidence>
<keyword evidence="3" id="KW-1185">Reference proteome</keyword>
<evidence type="ECO:0000313" key="3">
    <source>
        <dbReference type="Proteomes" id="UP000238390"/>
    </source>
</evidence>
<dbReference type="AlphaFoldDB" id="A0A2R3IVC3"/>